<dbReference type="GO" id="GO:0005524">
    <property type="term" value="F:ATP binding"/>
    <property type="evidence" value="ECO:0007669"/>
    <property type="project" value="UniProtKB-KW"/>
</dbReference>
<dbReference type="PANTHER" id="PTHR10920">
    <property type="entry name" value="RIBOSOMAL RNA METHYLTRANSFERASE"/>
    <property type="match status" value="1"/>
</dbReference>
<sequence>MEAQNYNVSSGSQPPDDTPLFLNDRNFIAENNQQLIVLDHLSRTFDLDAEETKRQLSSKILSSSSVASKYENFIVDSMTDKIKHFSLLEKKIFINQRLNENEKQQLIRLFSPPYKIQFSMNPTDIGSHMFYRALNEIATYRCYDLLDIHEQLPFGYDMLVKEIGASIPKLIKYNRTNVHACTPNLDIDDTIRITNTQFTLDRYINNGSKIQKHLARCYTHNRKYRCFLKSQFCSIKSKYVIFAHSSYNCSLYTMANIMEIANAVKGIGFIHYSSKILSNLEKGYDNGLNWRTIVRNNVMFIQFWFDNDYQNSYVHNLETYLGIIKHSTCTSRKGITYIIQRIENIGGLLFFNILKPIVPIPRSYIMRQIPLESEDTIIVHYYKFQNDDQSFHYGDLIPIKLVVPKKFFEKLYFYLVTLPDGKFTVQNSVLCASTFASRVVINGSYVTQPFNMDIETIENIAYATYFIAYCRRYDLMQALTKLKYYEDIKRNPTFINRLKTIFSSVKNFCFSSNFHQYKNESTIDDVLDNVKLNESFEHKIKYSKNLFQWISRLWRVNNRYNVKFLPITRIVSIEEDIASAQNFITEFPLFIGIPNEEIEDIVRANLKISRVDTNDCVISDYNCTENLFKVHNSFQSHCVFRAICNALNLGYDDFIQNLKDSDRLDVFPTTKSKILHYINSGFSDPLVFELIALTFGINICCHFELVHQIFDTGSHYTYHFEIKDNHCSQLFSKFEFDTFSPSLHMYRPFRIPDFLEKHKLAYRKPSSEKFKLYKYICTDQDNYVNKAFLKLHEINQNFNVLKIGNICELSAAPGSWLQYVAKYFSQSKIMFSYFTHGLDMNITNENFVCVNGSSNGDLSSDETLSVISEEIIKQGKCDVLLSDVAIMKSDEDSVDITKFSDYINKLIVLLPELLLPSGNVVLKNFFTVDSNKLDIQGKSFDQYNDIYEMITSESYQLLSYFEEVHFCKPSNSSPISTEVYLVLKNFDPSHNFLREFSNISTPFLEKVYTNSCALLNNNYIQQIKYTLPSLYSLSSKPDQFIEPNIVEEVNHFVTNDDEPIDEIVQGKTFELEFENTSKLFTFYDTQTIEFLITHAMESDDNPDINITILKNFVCVEGFSQDYYISQNNLLFDIKLTAFDLPNLLSRINYIFSYFHTKNLKYTINVLDLRDDQIEKQILDYVKIVASNNSVLYICNPSSITSNASIPLFQQSIIEYIAYNNLLKSINLTTYKFYWSQWSQLNFRISSTFAENCAKDTQNISLRCGDKYIYKHPKCKADYSHCFNGTDFIPCNLVKDGVYNMVGDFTYRLFIDKIVQKLQTINVNDLEQTKFILIQGVAGHGKTREIVERHKPKLKSSNAPADLLLSPTTAGKNVLIERTNKHIKAENNILNLRNYRTITSFILNGADDDEYLDLYIDEAMMVHTALIIASAYYSKVKNIYLFGDVCQIPFHSSVGDFKFKFNNPISLFNISTIRDKSYRIPADVACTLSPLYEEKHKDFGFNNSTLKTASTVLRSLSIVKINSVTEMLNNYDEKFSYLTFTHTTENELTKLDPRFKPSTIAAFQGSEHKNIAIVRTSCNLADQIYNDINICVTALTRHTKSFVYYTACDTDILSNLISKVLSYTDERIKTFSTSYNLGSVNPISVLMPVKDSLNALKFFVSKQKFSHKFVLLDHERVATEKDFALQCKNIHCDIFVSKKIFSKFNMSVLLKNIKKFSPNTKKIFVKTMNEPFVDNPEIQDIVENYKTANVIQNVVTEHLETVCTPLPIELPNIRNFIFVRPSIEMLQYFMCHLFPHSCFVNTSLDKFFVHHDDINYTLSNVTLAMIKDIYKVNKYDKLRPVLSTPVPQIRDCSQREILLGIQKRNLNPPELILNSAPDRSADHLLDNFVTKLCIVNATKIFADMDPIQPTSASIISWLEKQDRSVLMTIQNDIPFILTSLADCSLSLKRSPKIRITPDAIDVYDSVQTITYHPKFINAYFCSIVDAAQDRLLKILLPYVKFFTKVTTQEFGSICHDTYKIFNKLYLFSGDDSLLISKFKFKEMDMSKFDKSQLLFALEFLCKLFCFLGVPSWTAQLYYEMMYFRICRDPLNKVTMFLTPQMESGSAATYFGNTCFCAAVIASCLDLNTFDYTPRFEKFSLMFNLETKEFNFSNPYFCSKFLVITEDKFLFLPDPVKILIKLGRQDLVNYTHVKEFHTSLLDLVSQYQDESDIEVLSNAVQERYKFPYNCSFHIKNLISVINSFDVFKNLFFSTDHDNIDKQLKRFSDYY</sequence>
<dbReference type="Pfam" id="PF00978">
    <property type="entry name" value="RdRP_2"/>
    <property type="match status" value="1"/>
</dbReference>
<feature type="domain" description="(+)RNA virus helicase C-terminal" evidence="15">
    <location>
        <begin position="1302"/>
        <end position="1637"/>
    </location>
</feature>
<keyword evidence="8" id="KW-0548">Nucleotidyltransferase</keyword>
<dbReference type="InterPro" id="IPR002588">
    <property type="entry name" value="Alphavirus-like_MT_dom"/>
</dbReference>
<dbReference type="SUPFAM" id="SSF56672">
    <property type="entry name" value="DNA/RNA polymerases"/>
    <property type="match status" value="1"/>
</dbReference>
<evidence type="ECO:0000256" key="5">
    <source>
        <dbReference type="ARBA" id="ARBA00022603"/>
    </source>
</evidence>
<evidence type="ECO:0000256" key="13">
    <source>
        <dbReference type="ARBA" id="ARBA00022884"/>
    </source>
</evidence>
<dbReference type="SUPFAM" id="SSF53335">
    <property type="entry name" value="S-adenosyl-L-methionine-dependent methyltransferases"/>
    <property type="match status" value="1"/>
</dbReference>
<dbReference type="GO" id="GO:0033645">
    <property type="term" value="C:host cell endomembrane system"/>
    <property type="evidence" value="ECO:0007669"/>
    <property type="project" value="UniProtKB-SubCell"/>
</dbReference>
<dbReference type="GO" id="GO:0001510">
    <property type="term" value="P:RNA methylation"/>
    <property type="evidence" value="ECO:0007669"/>
    <property type="project" value="TreeGrafter"/>
</dbReference>
<keyword evidence="11" id="KW-0347">Helicase</keyword>
<comment type="catalytic activity">
    <reaction evidence="14">
        <text>ATP + H2O = ADP + phosphate + H(+)</text>
        <dbReference type="Rhea" id="RHEA:13065"/>
        <dbReference type="ChEBI" id="CHEBI:15377"/>
        <dbReference type="ChEBI" id="CHEBI:15378"/>
        <dbReference type="ChEBI" id="CHEBI:30616"/>
        <dbReference type="ChEBI" id="CHEBI:43474"/>
        <dbReference type="ChEBI" id="CHEBI:456216"/>
        <dbReference type="EC" id="3.6.4.13"/>
    </reaction>
</comment>
<dbReference type="GO" id="GO:0042025">
    <property type="term" value="C:host cell nucleus"/>
    <property type="evidence" value="ECO:0007669"/>
    <property type="project" value="UniProtKB-SubCell"/>
</dbReference>
<keyword evidence="9" id="KW-0547">Nucleotide-binding</keyword>
<evidence type="ECO:0000256" key="4">
    <source>
        <dbReference type="ARBA" id="ARBA00022562"/>
    </source>
</evidence>
<evidence type="ECO:0000256" key="10">
    <source>
        <dbReference type="ARBA" id="ARBA00022801"/>
    </source>
</evidence>
<evidence type="ECO:0000256" key="11">
    <source>
        <dbReference type="ARBA" id="ARBA00022806"/>
    </source>
</evidence>
<keyword evidence="12" id="KW-0067">ATP-binding</keyword>
<keyword evidence="13" id="KW-0694">RNA-binding</keyword>
<dbReference type="GO" id="GO:0003723">
    <property type="term" value="F:RNA binding"/>
    <property type="evidence" value="ECO:0007669"/>
    <property type="project" value="UniProtKB-KW"/>
</dbReference>
<dbReference type="GO" id="GO:0008174">
    <property type="term" value="F:mRNA methyltransferase activity"/>
    <property type="evidence" value="ECO:0007669"/>
    <property type="project" value="UniProtKB-UniRule"/>
</dbReference>
<dbReference type="Pfam" id="PF01728">
    <property type="entry name" value="FtsJ"/>
    <property type="match status" value="1"/>
</dbReference>
<evidence type="ECO:0000256" key="12">
    <source>
        <dbReference type="ARBA" id="ARBA00022840"/>
    </source>
</evidence>
<keyword evidence="4" id="KW-1048">Host nucleus</keyword>
<evidence type="ECO:0000256" key="9">
    <source>
        <dbReference type="ARBA" id="ARBA00022741"/>
    </source>
</evidence>
<evidence type="ECO:0000256" key="7">
    <source>
        <dbReference type="ARBA" id="ARBA00022691"/>
    </source>
</evidence>
<evidence type="ECO:0000256" key="14">
    <source>
        <dbReference type="ARBA" id="ARBA00047984"/>
    </source>
</evidence>
<dbReference type="SUPFAM" id="SSF52540">
    <property type="entry name" value="P-loop containing nucleoside triphosphate hydrolases"/>
    <property type="match status" value="1"/>
</dbReference>
<dbReference type="InterPro" id="IPR050082">
    <property type="entry name" value="RNA_methyltr_RlmE"/>
</dbReference>
<dbReference type="GO" id="GO:0006364">
    <property type="term" value="P:rRNA processing"/>
    <property type="evidence" value="ECO:0007669"/>
    <property type="project" value="UniProtKB-KW"/>
</dbReference>
<proteinExistence type="predicted"/>
<dbReference type="InterPro" id="IPR043502">
    <property type="entry name" value="DNA/RNA_pol_sf"/>
</dbReference>
<evidence type="ECO:0000259" key="15">
    <source>
        <dbReference type="PROSITE" id="PS51657"/>
    </source>
</evidence>
<dbReference type="PROSITE" id="PS51743">
    <property type="entry name" value="ALPHAVIRUS_MT"/>
    <property type="match status" value="1"/>
</dbReference>
<reference evidence="17" key="1">
    <citation type="submission" date="2021-09" db="EMBL/GenBank/DDBJ databases">
        <authorList>
            <person name="Li N.N."/>
        </authorList>
    </citation>
    <scope>NUCLEOTIDE SEQUENCE</scope>
    <source>
        <strain evidence="17">Novel_7</strain>
    </source>
</reference>
<dbReference type="InterPro" id="IPR002877">
    <property type="entry name" value="RNA_MeTrfase_FtsJ_dom"/>
</dbReference>
<keyword evidence="6" id="KW-0808">Transferase</keyword>
<evidence type="ECO:0000256" key="6">
    <source>
        <dbReference type="ARBA" id="ARBA00022679"/>
    </source>
</evidence>
<keyword evidence="3" id="KW-0698">rRNA processing</keyword>
<comment type="subcellular location">
    <subcellularLocation>
        <location evidence="1">Host nucleus</location>
    </subcellularLocation>
</comment>
<evidence type="ECO:0000256" key="1">
    <source>
        <dbReference type="ARBA" id="ARBA00004147"/>
    </source>
</evidence>
<keyword evidence="7" id="KW-0949">S-adenosyl-L-methionine</keyword>
<dbReference type="GO" id="GO:0003968">
    <property type="term" value="F:RNA-directed RNA polymerase activity"/>
    <property type="evidence" value="ECO:0007669"/>
    <property type="project" value="UniProtKB-KW"/>
</dbReference>
<name>A0A8K1P3G9_9VIRU</name>
<protein>
    <submittedName>
        <fullName evidence="17">RNA dependent RNA polymerase</fullName>
    </submittedName>
</protein>
<keyword evidence="10" id="KW-0378">Hydrolase</keyword>
<dbReference type="InterPro" id="IPR001788">
    <property type="entry name" value="RNA-dep_RNA_pol_alsuvir"/>
</dbReference>
<evidence type="ECO:0000313" key="17">
    <source>
        <dbReference type="EMBL" id="UDL13949.1"/>
    </source>
</evidence>
<dbReference type="InterPro" id="IPR027417">
    <property type="entry name" value="P-loop_NTPase"/>
</dbReference>
<evidence type="ECO:0000256" key="2">
    <source>
        <dbReference type="ARBA" id="ARBA00022484"/>
    </source>
</evidence>
<dbReference type="GO" id="GO:0006351">
    <property type="term" value="P:DNA-templated transcription"/>
    <property type="evidence" value="ECO:0007669"/>
    <property type="project" value="InterPro"/>
</dbReference>
<keyword evidence="2" id="KW-0696">RNA-directed RNA polymerase</keyword>
<organism evidence="17">
    <name type="scientific">Xiangshan martelli-like virus 1</name>
    <dbReference type="NCBI Taxonomy" id="2886232"/>
    <lineage>
        <taxon>Viruses</taxon>
        <taxon>Riboviria</taxon>
        <taxon>Orthornavirae</taxon>
        <taxon>Kitrinoviricota</taxon>
        <taxon>Alsuviricetes</taxon>
        <taxon>Martellivirales</taxon>
    </lineage>
</organism>
<dbReference type="GO" id="GO:0016787">
    <property type="term" value="F:hydrolase activity"/>
    <property type="evidence" value="ECO:0007669"/>
    <property type="project" value="UniProtKB-KW"/>
</dbReference>
<dbReference type="GO" id="GO:0003724">
    <property type="term" value="F:RNA helicase activity"/>
    <property type="evidence" value="ECO:0007669"/>
    <property type="project" value="UniProtKB-EC"/>
</dbReference>
<dbReference type="Pfam" id="PF01443">
    <property type="entry name" value="Viral_helicase1"/>
    <property type="match status" value="1"/>
</dbReference>
<dbReference type="InterPro" id="IPR029063">
    <property type="entry name" value="SAM-dependent_MTases_sf"/>
</dbReference>
<accession>A0A8K1P3G9</accession>
<evidence type="ECO:0000256" key="8">
    <source>
        <dbReference type="ARBA" id="ARBA00022695"/>
    </source>
</evidence>
<dbReference type="PROSITE" id="PS51657">
    <property type="entry name" value="PSRV_HELICASE"/>
    <property type="match status" value="1"/>
</dbReference>
<dbReference type="Gene3D" id="3.40.50.150">
    <property type="entry name" value="Vaccinia Virus protein VP39"/>
    <property type="match status" value="1"/>
</dbReference>
<keyword evidence="5" id="KW-0489">Methyltransferase</keyword>
<feature type="domain" description="Alphavirus-like MT" evidence="16">
    <location>
        <begin position="119"/>
        <end position="324"/>
    </location>
</feature>
<evidence type="ECO:0000256" key="3">
    <source>
        <dbReference type="ARBA" id="ARBA00022552"/>
    </source>
</evidence>
<dbReference type="EMBL" id="OK491483">
    <property type="protein sequence ID" value="UDL13949.1"/>
    <property type="molecule type" value="Genomic_RNA"/>
</dbReference>
<dbReference type="PANTHER" id="PTHR10920:SF13">
    <property type="entry name" value="PRE-RRNA 2'-O-RIBOSE RNA METHYLTRANSFERASE FTSJ3"/>
    <property type="match status" value="1"/>
</dbReference>
<dbReference type="GO" id="GO:0016556">
    <property type="term" value="P:mRNA modification"/>
    <property type="evidence" value="ECO:0007669"/>
    <property type="project" value="InterPro"/>
</dbReference>
<dbReference type="Gene3D" id="3.40.50.300">
    <property type="entry name" value="P-loop containing nucleotide triphosphate hydrolases"/>
    <property type="match status" value="2"/>
</dbReference>
<evidence type="ECO:0000259" key="16">
    <source>
        <dbReference type="PROSITE" id="PS51743"/>
    </source>
</evidence>
<dbReference type="InterPro" id="IPR027351">
    <property type="entry name" value="(+)RNA_virus_helicase_core_dom"/>
</dbReference>